<reference evidence="2" key="1">
    <citation type="submission" date="2025-08" db="UniProtKB">
        <authorList>
            <consortium name="RefSeq"/>
        </authorList>
    </citation>
    <scope>IDENTIFICATION</scope>
    <source>
        <tissue evidence="2">Whole insect</tissue>
    </source>
</reference>
<accession>A0A6P7GV39</accession>
<sequence length="113" mass="13030">MTSHLLALFVTIIFASSCTSAFFLGWGGTKQEHPEKAYYYLRNSVPHSIQHHSLDASRRPMQIPSDHIFPLYNVQDIQLVPCLCPVNKNYQYEDIPQENVYVHPVSKRSPQKN</sequence>
<keyword evidence="1" id="KW-0732">Signal</keyword>
<evidence type="ECO:0000256" key="1">
    <source>
        <dbReference type="SAM" id="SignalP"/>
    </source>
</evidence>
<gene>
    <name evidence="2" type="primary">LOC114341149</name>
</gene>
<feature type="signal peptide" evidence="1">
    <location>
        <begin position="1"/>
        <end position="21"/>
    </location>
</feature>
<dbReference type="RefSeq" id="XP_028147730.1">
    <property type="nucleotide sequence ID" value="XM_028291929.1"/>
</dbReference>
<organism evidence="2">
    <name type="scientific">Diabrotica virgifera virgifera</name>
    <name type="common">western corn rootworm</name>
    <dbReference type="NCBI Taxonomy" id="50390"/>
    <lineage>
        <taxon>Eukaryota</taxon>
        <taxon>Metazoa</taxon>
        <taxon>Ecdysozoa</taxon>
        <taxon>Arthropoda</taxon>
        <taxon>Hexapoda</taxon>
        <taxon>Insecta</taxon>
        <taxon>Pterygota</taxon>
        <taxon>Neoptera</taxon>
        <taxon>Endopterygota</taxon>
        <taxon>Coleoptera</taxon>
        <taxon>Polyphaga</taxon>
        <taxon>Cucujiformia</taxon>
        <taxon>Chrysomeloidea</taxon>
        <taxon>Chrysomelidae</taxon>
        <taxon>Galerucinae</taxon>
        <taxon>Diabroticina</taxon>
        <taxon>Diabroticites</taxon>
        <taxon>Diabrotica</taxon>
    </lineage>
</organism>
<evidence type="ECO:0000313" key="2">
    <source>
        <dbReference type="RefSeq" id="XP_028147730.1"/>
    </source>
</evidence>
<dbReference type="InParanoid" id="A0A6P7GV39"/>
<dbReference type="AlphaFoldDB" id="A0A6P7GV39"/>
<name>A0A6P7GV39_DIAVI</name>
<proteinExistence type="predicted"/>
<protein>
    <submittedName>
        <fullName evidence="2">Uncharacterized protein LOC114341149</fullName>
    </submittedName>
</protein>
<feature type="chain" id="PRO_5028110971" evidence="1">
    <location>
        <begin position="22"/>
        <end position="113"/>
    </location>
</feature>